<keyword evidence="1" id="KW-1133">Transmembrane helix</keyword>
<keyword evidence="1" id="KW-0472">Membrane</keyword>
<dbReference type="InterPro" id="IPR014245">
    <property type="entry name" value="Spore_III_AF"/>
</dbReference>
<dbReference type="Proteomes" id="UP000031866">
    <property type="component" value="Chromosome"/>
</dbReference>
<gene>
    <name evidence="3" type="ORF">DFH45_000291</name>
    <name evidence="2" type="ORF">LF65_01836</name>
</gene>
<dbReference type="OrthoDB" id="2375554at2"/>
<dbReference type="AlphaFoldDB" id="A0A0B5QKK2"/>
<evidence type="ECO:0000313" key="3">
    <source>
        <dbReference type="EMBL" id="NRV07328.1"/>
    </source>
</evidence>
<dbReference type="KEGG" id="cbei:LF65_01836"/>
<accession>A0A0B5QKK2</accession>
<sequence length="199" mass="22582">MFMEALKKFVITLVTVLIFMSAVEMIAPSKMKKYIKFVLGLILITIILNPILQIVEGGEKNFTDVINNYEQTFSKDRDTANFDSINTLSKSNTDDERKKAFVANFNKNCDNILKNNFKEMNFKSEVDCDVDFSKVAINVKKLRIGVSSNKINKIKKIVISKGADENNEGKNAEYSEIADFASNELNIPKEKIEVYGLEE</sequence>
<feature type="transmembrane region" description="Helical" evidence="1">
    <location>
        <begin position="6"/>
        <end position="27"/>
    </location>
</feature>
<evidence type="ECO:0000313" key="4">
    <source>
        <dbReference type="Proteomes" id="UP000031866"/>
    </source>
</evidence>
<reference evidence="4" key="1">
    <citation type="submission" date="2014-12" db="EMBL/GenBank/DDBJ databases">
        <title>Genome sequence of Clostridium beijerinckii strain 59B.</title>
        <authorList>
            <person name="Little G.T."/>
            <person name="Minton N.P."/>
        </authorList>
    </citation>
    <scope>NUCLEOTIDE SEQUENCE [LARGE SCALE GENOMIC DNA]</scope>
    <source>
        <strain evidence="4">59B</strain>
    </source>
</reference>
<name>A0A0B5QKK2_CLOBE</name>
<reference evidence="2" key="2">
    <citation type="submission" date="2016-02" db="EMBL/GenBank/DDBJ databases">
        <title>Genome sequence of Clostridium beijerinckii strain 59B.</title>
        <authorList>
            <person name="Little G.T."/>
            <person name="Minton N.P."/>
        </authorList>
    </citation>
    <scope>NUCLEOTIDE SEQUENCE</scope>
    <source>
        <strain evidence="2">NCIMB 14988</strain>
    </source>
</reference>
<organism evidence="2 4">
    <name type="scientific">Clostridium beijerinckii</name>
    <name type="common">Clostridium MP</name>
    <dbReference type="NCBI Taxonomy" id="1520"/>
    <lineage>
        <taxon>Bacteria</taxon>
        <taxon>Bacillati</taxon>
        <taxon>Bacillota</taxon>
        <taxon>Clostridia</taxon>
        <taxon>Eubacteriales</taxon>
        <taxon>Clostridiaceae</taxon>
        <taxon>Clostridium</taxon>
    </lineage>
</organism>
<feature type="transmembrane region" description="Helical" evidence="1">
    <location>
        <begin position="34"/>
        <end position="52"/>
    </location>
</feature>
<dbReference type="RefSeq" id="WP_041895749.1">
    <property type="nucleotide sequence ID" value="NZ_CP010086.2"/>
</dbReference>
<dbReference type="NCBIfam" id="TIGR02896">
    <property type="entry name" value="spore_III_AF"/>
    <property type="match status" value="1"/>
</dbReference>
<dbReference type="Pfam" id="PF09581">
    <property type="entry name" value="Spore_III_AF"/>
    <property type="match status" value="1"/>
</dbReference>
<dbReference type="Proteomes" id="UP000821656">
    <property type="component" value="Unassembled WGS sequence"/>
</dbReference>
<proteinExistence type="predicted"/>
<keyword evidence="1" id="KW-0812">Transmembrane</keyword>
<dbReference type="STRING" id="1520.LF65_01836"/>
<dbReference type="EMBL" id="CP010086">
    <property type="protein sequence ID" value="AJG98437.1"/>
    <property type="molecule type" value="Genomic_DNA"/>
</dbReference>
<evidence type="ECO:0000313" key="2">
    <source>
        <dbReference type="EMBL" id="AJG98437.1"/>
    </source>
</evidence>
<protein>
    <submittedName>
        <fullName evidence="2">Stage III sporulation protein AF</fullName>
    </submittedName>
</protein>
<evidence type="ECO:0000256" key="1">
    <source>
        <dbReference type="SAM" id="Phobius"/>
    </source>
</evidence>
<reference evidence="3" key="3">
    <citation type="submission" date="2020-05" db="EMBL/GenBank/DDBJ databases">
        <title>Genomic insights into acetone-butanol-ethanol (ABE) fermentation by sequencing solventogenic clostridia strains.</title>
        <authorList>
            <person name="Brown S."/>
        </authorList>
    </citation>
    <scope>NUCLEOTIDE SEQUENCE</scope>
    <source>
        <strain evidence="3">DJ126</strain>
    </source>
</reference>
<dbReference type="EMBL" id="JABSXK010000001">
    <property type="protein sequence ID" value="NRV07328.1"/>
    <property type="molecule type" value="Genomic_DNA"/>
</dbReference>